<sequence>MEPNKFELQFKEKLNSREIQPSEMTWNKLDAMLTDAEKPKAKFPRMYVAASFVGFLLLGTFYFNQKGNTMNNSKVVLETSVAPPTTVGPDKRLKAAKEQEKGLVFTVVPKSISRTNGAPILKVKSTSNGSMRNQEVALLIKNHSQEDTTIGAIATNANDELPPKSKYISAEQLLAQVSNTKSKTSLAAVAIEKTRKGVEVNANRLLSEAETELNQSFRASALDRLNKNFNTIKTVLVNRNYTE</sequence>
<evidence type="ECO:0000313" key="2">
    <source>
        <dbReference type="EMBL" id="OAB27988.1"/>
    </source>
</evidence>
<dbReference type="EMBL" id="LVJE01000013">
    <property type="protein sequence ID" value="OAB27988.1"/>
    <property type="molecule type" value="Genomic_DNA"/>
</dbReference>
<gene>
    <name evidence="2" type="ORF">FBFR_09030</name>
</gene>
<proteinExistence type="predicted"/>
<keyword evidence="1" id="KW-0472">Membrane</keyword>
<dbReference type="STRING" id="249352.SAMN05444395_103194"/>
<feature type="transmembrane region" description="Helical" evidence="1">
    <location>
        <begin position="46"/>
        <end position="63"/>
    </location>
</feature>
<dbReference type="Proteomes" id="UP000077164">
    <property type="component" value="Unassembled WGS sequence"/>
</dbReference>
<organism evidence="2 3">
    <name type="scientific">Flavobacterium fryxellicola</name>
    <dbReference type="NCBI Taxonomy" id="249352"/>
    <lineage>
        <taxon>Bacteria</taxon>
        <taxon>Pseudomonadati</taxon>
        <taxon>Bacteroidota</taxon>
        <taxon>Flavobacteriia</taxon>
        <taxon>Flavobacteriales</taxon>
        <taxon>Flavobacteriaceae</taxon>
        <taxon>Flavobacterium</taxon>
    </lineage>
</organism>
<keyword evidence="1" id="KW-1133">Transmembrane helix</keyword>
<reference evidence="2 3" key="1">
    <citation type="submission" date="2016-03" db="EMBL/GenBank/DDBJ databases">
        <title>Draft genome sequence of Flavobacterium fryxellicola DSM 16209.</title>
        <authorList>
            <person name="Shin S.-K."/>
            <person name="Yi H."/>
        </authorList>
    </citation>
    <scope>NUCLEOTIDE SEQUENCE [LARGE SCALE GENOMIC DNA]</scope>
    <source>
        <strain evidence="2 3">DSM 16209</strain>
    </source>
</reference>
<keyword evidence="1" id="KW-0812">Transmembrane</keyword>
<evidence type="ECO:0000313" key="3">
    <source>
        <dbReference type="Proteomes" id="UP000077164"/>
    </source>
</evidence>
<keyword evidence="3" id="KW-1185">Reference proteome</keyword>
<dbReference type="OrthoDB" id="1247025at2"/>
<accession>A0A167X390</accession>
<dbReference type="RefSeq" id="WP_066080001.1">
    <property type="nucleotide sequence ID" value="NZ_FRDK01000003.1"/>
</dbReference>
<dbReference type="AlphaFoldDB" id="A0A167X390"/>
<protein>
    <submittedName>
        <fullName evidence="2">Uncharacterized protein</fullName>
    </submittedName>
</protein>
<name>A0A167X390_9FLAO</name>
<comment type="caution">
    <text evidence="2">The sequence shown here is derived from an EMBL/GenBank/DDBJ whole genome shotgun (WGS) entry which is preliminary data.</text>
</comment>
<evidence type="ECO:0000256" key="1">
    <source>
        <dbReference type="SAM" id="Phobius"/>
    </source>
</evidence>